<keyword evidence="4" id="KW-0472">Membrane</keyword>
<keyword evidence="3" id="KW-1133">Transmembrane helix</keyword>
<evidence type="ECO:0000313" key="7">
    <source>
        <dbReference type="Proteomes" id="UP000286598"/>
    </source>
</evidence>
<evidence type="ECO:0000313" key="6">
    <source>
        <dbReference type="EMBL" id="RHK50327.1"/>
    </source>
</evidence>
<dbReference type="Pfam" id="PF04138">
    <property type="entry name" value="GtrA_DPMS_TM"/>
    <property type="match status" value="1"/>
</dbReference>
<proteinExistence type="predicted"/>
<dbReference type="InterPro" id="IPR007267">
    <property type="entry name" value="GtrA_DPMS_TM"/>
</dbReference>
<evidence type="ECO:0000256" key="3">
    <source>
        <dbReference type="ARBA" id="ARBA00022989"/>
    </source>
</evidence>
<dbReference type="RefSeq" id="WP_022429740.1">
    <property type="nucleotide sequence ID" value="NZ_CAJLAM010000023.1"/>
</dbReference>
<evidence type="ECO:0000256" key="2">
    <source>
        <dbReference type="ARBA" id="ARBA00022692"/>
    </source>
</evidence>
<comment type="subcellular location">
    <subcellularLocation>
        <location evidence="1">Membrane</location>
        <topology evidence="1">Multi-pass membrane protein</topology>
    </subcellularLocation>
</comment>
<dbReference type="EMBL" id="QRNO01000032">
    <property type="protein sequence ID" value="RHK50327.1"/>
    <property type="molecule type" value="Genomic_DNA"/>
</dbReference>
<evidence type="ECO:0000259" key="5">
    <source>
        <dbReference type="Pfam" id="PF04138"/>
    </source>
</evidence>
<accession>A0A3C0CF02</accession>
<evidence type="ECO:0000256" key="4">
    <source>
        <dbReference type="ARBA" id="ARBA00023136"/>
    </source>
</evidence>
<keyword evidence="7" id="KW-1185">Reference proteome</keyword>
<dbReference type="Proteomes" id="UP000286598">
    <property type="component" value="Unassembled WGS sequence"/>
</dbReference>
<sequence length="136" mass="15337">MNNTKEKAIMFGKAQCSAWVASAVDFGITLILTSFAGVWYGYSTFIGAVCGGITNCGINYRWVFHATGMKKKYMAMRYLFVWIGSIVLNTFGTWQLTELSGVNYIISKTIVAAFVAVFWNYHLQRTFVFRANHANE</sequence>
<feature type="domain" description="GtrA/DPMS transmembrane" evidence="5">
    <location>
        <begin position="20"/>
        <end position="129"/>
    </location>
</feature>
<reference evidence="6 7" key="1">
    <citation type="submission" date="2018-08" db="EMBL/GenBank/DDBJ databases">
        <title>A genome reference for cultivated species of the human gut microbiota.</title>
        <authorList>
            <person name="Zou Y."/>
            <person name="Xue W."/>
            <person name="Luo G."/>
        </authorList>
    </citation>
    <scope>NUCLEOTIDE SEQUENCE [LARGE SCALE GENOMIC DNA]</scope>
    <source>
        <strain evidence="6 7">AF42-9</strain>
    </source>
</reference>
<organism evidence="6 7">
    <name type="scientific">Leyella stercorea</name>
    <dbReference type="NCBI Taxonomy" id="363265"/>
    <lineage>
        <taxon>Bacteria</taxon>
        <taxon>Pseudomonadati</taxon>
        <taxon>Bacteroidota</taxon>
        <taxon>Bacteroidia</taxon>
        <taxon>Bacteroidales</taxon>
        <taxon>Prevotellaceae</taxon>
        <taxon>Leyella</taxon>
    </lineage>
</organism>
<dbReference type="AlphaFoldDB" id="A0A3C0CF02"/>
<protein>
    <submittedName>
        <fullName evidence="6">GtrA family protein</fullName>
    </submittedName>
</protein>
<dbReference type="OrthoDB" id="961506at2"/>
<dbReference type="GO" id="GO:0000271">
    <property type="term" value="P:polysaccharide biosynthetic process"/>
    <property type="evidence" value="ECO:0007669"/>
    <property type="project" value="InterPro"/>
</dbReference>
<comment type="caution">
    <text evidence="6">The sequence shown here is derived from an EMBL/GenBank/DDBJ whole genome shotgun (WGS) entry which is preliminary data.</text>
</comment>
<keyword evidence="2" id="KW-0812">Transmembrane</keyword>
<evidence type="ECO:0000256" key="1">
    <source>
        <dbReference type="ARBA" id="ARBA00004141"/>
    </source>
</evidence>
<gene>
    <name evidence="6" type="ORF">DW060_07495</name>
</gene>
<name>A0A3C0CF02_9BACT</name>
<dbReference type="GO" id="GO:0016020">
    <property type="term" value="C:membrane"/>
    <property type="evidence" value="ECO:0007669"/>
    <property type="project" value="UniProtKB-SubCell"/>
</dbReference>